<dbReference type="PANTHER" id="PTHR47032:SF1">
    <property type="entry name" value="UDP-D-XYLOSE:L-FUCOSE ALPHA-1,3-D-XYLOSYLTRANSFERASE-RELATED"/>
    <property type="match status" value="1"/>
</dbReference>
<evidence type="ECO:0000313" key="3">
    <source>
        <dbReference type="EMBL" id="KAA8498853.1"/>
    </source>
</evidence>
<dbReference type="GO" id="GO:0005794">
    <property type="term" value="C:Golgi apparatus"/>
    <property type="evidence" value="ECO:0007669"/>
    <property type="project" value="TreeGrafter"/>
</dbReference>
<dbReference type="OrthoDB" id="1712432at2759"/>
<dbReference type="PANTHER" id="PTHR47032">
    <property type="entry name" value="UDP-D-XYLOSE:L-FUCOSE ALPHA-1,3-D-XYLOSYLTRANSFERASE-RELATED"/>
    <property type="match status" value="1"/>
</dbReference>
<keyword evidence="1" id="KW-0472">Membrane</keyword>
<dbReference type="Proteomes" id="UP000324585">
    <property type="component" value="Unassembled WGS sequence"/>
</dbReference>
<keyword evidence="1" id="KW-1133">Transmembrane helix</keyword>
<keyword evidence="3" id="KW-0808">Transferase</keyword>
<dbReference type="GO" id="GO:0016757">
    <property type="term" value="F:glycosyltransferase activity"/>
    <property type="evidence" value="ECO:0007669"/>
    <property type="project" value="TreeGrafter"/>
</dbReference>
<accession>A0A5J4Z7N8</accession>
<organism evidence="3 4">
    <name type="scientific">Porphyridium purpureum</name>
    <name type="common">Red alga</name>
    <name type="synonym">Porphyridium cruentum</name>
    <dbReference type="NCBI Taxonomy" id="35688"/>
    <lineage>
        <taxon>Eukaryota</taxon>
        <taxon>Rhodophyta</taxon>
        <taxon>Bangiophyceae</taxon>
        <taxon>Porphyridiales</taxon>
        <taxon>Porphyridiaceae</taxon>
        <taxon>Porphyridium</taxon>
    </lineage>
</organism>
<keyword evidence="4" id="KW-1185">Reference proteome</keyword>
<comment type="caution">
    <text evidence="3">The sequence shown here is derived from an EMBL/GenBank/DDBJ whole genome shotgun (WGS) entry which is preliminary data.</text>
</comment>
<dbReference type="InterPro" id="IPR005069">
    <property type="entry name" value="Nucl-diP-sugar_transferase"/>
</dbReference>
<reference evidence="4" key="1">
    <citation type="journal article" date="2019" name="Nat. Commun.">
        <title>Expansion of phycobilisome linker gene families in mesophilic red algae.</title>
        <authorList>
            <person name="Lee J."/>
            <person name="Kim D."/>
            <person name="Bhattacharya D."/>
            <person name="Yoon H.S."/>
        </authorList>
    </citation>
    <scope>NUCLEOTIDE SEQUENCE [LARGE SCALE GENOMIC DNA]</scope>
    <source>
        <strain evidence="4">CCMP 1328</strain>
    </source>
</reference>
<evidence type="ECO:0000256" key="1">
    <source>
        <dbReference type="SAM" id="Phobius"/>
    </source>
</evidence>
<proteinExistence type="predicted"/>
<dbReference type="EMBL" id="VRMN01000001">
    <property type="protein sequence ID" value="KAA8498853.1"/>
    <property type="molecule type" value="Genomic_DNA"/>
</dbReference>
<dbReference type="AlphaFoldDB" id="A0A5J4Z7N8"/>
<feature type="domain" description="Nucleotide-diphospho-sugar transferase" evidence="2">
    <location>
        <begin position="629"/>
        <end position="865"/>
    </location>
</feature>
<gene>
    <name evidence="3" type="ORF">FVE85_6438</name>
</gene>
<evidence type="ECO:0000313" key="4">
    <source>
        <dbReference type="Proteomes" id="UP000324585"/>
    </source>
</evidence>
<dbReference type="Pfam" id="PF03407">
    <property type="entry name" value="Nucleotid_trans"/>
    <property type="match status" value="1"/>
</dbReference>
<dbReference type="InterPro" id="IPR052636">
    <property type="entry name" value="UDP-D-xylose:L-fucose_XylT"/>
</dbReference>
<protein>
    <submittedName>
        <fullName evidence="3">UDP-D-xylose:L-fucose alpha-1,3-D-xylosyltransferase 3</fullName>
    </submittedName>
</protein>
<sequence>MSLLRVRVLRSENCGADEGGATPDGDASPAHLSLAAAARGNAMLGSSNSSSGNICGNAGSSHAGTSSGISWQQVVRSKLARARRWCAQHWIIWLPPKASSPSPGSNGNEQPPVFSLWLVLLLSLAACGVMYALALRIAMPVLSRESLENELKFILDRPRVYKRSMDQSSVSFRSLANAFDSQLSTDAYRDSFCSSSERLVITTTITPSIRRLERLYWELDRIVQAAQANFSVIGVATPLQQNVSVDIEVWVTYDSSGARDAIPVFMREALRVPWRNGIRILKLLPPDYNAGVAWVEMYTPQSVYGNLRDALCSRSKSTAASGSSGAGSSHEKGFLARVDRRLLFLRSDAVTLSPALIAWVESAFASRAELARGFAFSELWITADHVDTSYTSQFSPSCKYEFFVVDVAAAIDGTTVPLQCHIWRLNEKYRWFNLQTLAVHADSWDQFHRFYHMNAPNAMLWHRNGSRGIRLAKGASFRTLFRFLEEFAHSFEVGLISLFDPLGARLLLTRADSVLQEPLFPLNAPVLGALSQALALGNVRLIENQVANAALDLTGTAMSKSSDTMLRCRHGIKHFTMNTNLAEFSHRHNNSVVLSLVSRSFLGMLNSWHCNTAGHQWTLPGLVLLAYGDAQFLSLLRRSYPHALIVDISEREEVGETSVETEERKFGTWSYWRLMHRRAVVVRTLVNMGISVLLFDLDQVWLQNPLPNLVDMHRQSKCDVIGALNSRNEIGGNFLFFSGSSQSALVAGLVASKFESALAVARARMKTEPHPSRRIDVENDQSIISRILTQTLSSRFESVFAWLFRKASFPPLYWLLADTTRFCALPVGTVVDGTWYTNSKAQHAFERPVVVNNNFIIGLDAKISRAKSFRHWFVADDNTTCLNS</sequence>
<evidence type="ECO:0000259" key="2">
    <source>
        <dbReference type="Pfam" id="PF03407"/>
    </source>
</evidence>
<feature type="transmembrane region" description="Helical" evidence="1">
    <location>
        <begin position="114"/>
        <end position="134"/>
    </location>
</feature>
<keyword evidence="1" id="KW-0812">Transmembrane</keyword>
<name>A0A5J4Z7N8_PORPP</name>